<dbReference type="RefSeq" id="WP_033158434.1">
    <property type="nucleotide sequence ID" value="NZ_JAXARY010000010.1"/>
</dbReference>
<comment type="caution">
    <text evidence="1">The sequence shown here is derived from an EMBL/GenBank/DDBJ whole genome shotgun (WGS) entry which is preliminary data.</text>
</comment>
<keyword evidence="2" id="KW-1185">Reference proteome</keyword>
<evidence type="ECO:0000313" key="2">
    <source>
        <dbReference type="Proteomes" id="UP001284537"/>
    </source>
</evidence>
<gene>
    <name evidence="1" type="ORF">QLH52_12005</name>
</gene>
<proteinExistence type="predicted"/>
<dbReference type="Proteomes" id="UP001284537">
    <property type="component" value="Unassembled WGS sequence"/>
</dbReference>
<evidence type="ECO:0000313" key="1">
    <source>
        <dbReference type="EMBL" id="MDX8128009.1"/>
    </source>
</evidence>
<reference evidence="1 2" key="1">
    <citation type="submission" date="2023-11" db="EMBL/GenBank/DDBJ databases">
        <authorList>
            <person name="Ouyang M.-Y."/>
        </authorList>
    </citation>
    <scope>NUCLEOTIDE SEQUENCE [LARGE SCALE GENOMIC DNA]</scope>
    <source>
        <strain evidence="1 2">OY6</strain>
    </source>
</reference>
<protein>
    <submittedName>
        <fullName evidence="1">Uncharacterized protein</fullName>
    </submittedName>
</protein>
<accession>A0ABU4UH12</accession>
<organism evidence="1 2">
    <name type="scientific">Methylomonas defluvii</name>
    <dbReference type="NCBI Taxonomy" id="3045149"/>
    <lineage>
        <taxon>Bacteria</taxon>
        <taxon>Pseudomonadati</taxon>
        <taxon>Pseudomonadota</taxon>
        <taxon>Gammaproteobacteria</taxon>
        <taxon>Methylococcales</taxon>
        <taxon>Methylococcaceae</taxon>
        <taxon>Methylomonas</taxon>
    </lineage>
</organism>
<name>A0ABU4UH12_9GAMM</name>
<dbReference type="EMBL" id="JAXARY010000010">
    <property type="protein sequence ID" value="MDX8128009.1"/>
    <property type="molecule type" value="Genomic_DNA"/>
</dbReference>
<sequence length="60" mass="6719">MSDPKKIKDILLENGLFQTISGDYIAASIIGRIIPNRKHGTAVCKDKNGNRIAILRWPKE</sequence>